<dbReference type="Proteomes" id="UP000602510">
    <property type="component" value="Unassembled WGS sequence"/>
</dbReference>
<protein>
    <recommendedName>
        <fullName evidence="4">RxLR effector protein</fullName>
    </recommendedName>
</protein>
<dbReference type="Proteomes" id="UP000704712">
    <property type="component" value="Unassembled WGS sequence"/>
</dbReference>
<evidence type="ECO:0000313" key="1">
    <source>
        <dbReference type="EMBL" id="KAF4043298.1"/>
    </source>
</evidence>
<organism evidence="1 3">
    <name type="scientific">Phytophthora infestans</name>
    <name type="common">Potato late blight agent</name>
    <name type="synonym">Botrytis infestans</name>
    <dbReference type="NCBI Taxonomy" id="4787"/>
    <lineage>
        <taxon>Eukaryota</taxon>
        <taxon>Sar</taxon>
        <taxon>Stramenopiles</taxon>
        <taxon>Oomycota</taxon>
        <taxon>Peronosporomycetes</taxon>
        <taxon>Peronosporales</taxon>
        <taxon>Peronosporaceae</taxon>
        <taxon>Phytophthora</taxon>
    </lineage>
</organism>
<name>A0A833T4I8_PHYIN</name>
<accession>A0A833T4I8</accession>
<reference evidence="1" key="1">
    <citation type="submission" date="2020-04" db="EMBL/GenBank/DDBJ databases">
        <title>Hybrid Assembly of Korean Phytophthora infestans isolates.</title>
        <authorList>
            <person name="Prokchorchik M."/>
            <person name="Lee Y."/>
            <person name="Seo J."/>
            <person name="Cho J.-H."/>
            <person name="Park Y.-E."/>
            <person name="Jang D.-C."/>
            <person name="Im J.-S."/>
            <person name="Choi J.-G."/>
            <person name="Park H.-J."/>
            <person name="Lee G.-B."/>
            <person name="Lee Y.-G."/>
            <person name="Hong S.-Y."/>
            <person name="Cho K."/>
            <person name="Sohn K.H."/>
        </authorList>
    </citation>
    <scope>NUCLEOTIDE SEQUENCE</scope>
    <source>
        <strain evidence="1">KR_1_A1</strain>
        <strain evidence="2">KR_2_A2</strain>
    </source>
</reference>
<dbReference type="AlphaFoldDB" id="A0A833T4I8"/>
<dbReference type="EMBL" id="WSZM01000090">
    <property type="protein sequence ID" value="KAF4043298.1"/>
    <property type="molecule type" value="Genomic_DNA"/>
</dbReference>
<proteinExistence type="predicted"/>
<evidence type="ECO:0000313" key="2">
    <source>
        <dbReference type="EMBL" id="KAF4145987.1"/>
    </source>
</evidence>
<comment type="caution">
    <text evidence="1">The sequence shown here is derived from an EMBL/GenBank/DDBJ whole genome shotgun (WGS) entry which is preliminary data.</text>
</comment>
<sequence length="282" mass="32488">MGANRNPVRVIRRLRTAISNDLYDSEARVIPGISMVKELTQDKLKKLGESTTAILKPDIQRIADKRFGKLKVGRVQSDLFSSEKFREWFKSVSRGIEEDESPALEAMITTLTTHYGEDTLAKILSSASQRDGNWMSAQLQDTLLRKWVSDKKTVDDVYKLLKLDTEGQSIFDSPTLTTWMDYVSGLKLDPSDSLWTKLQTQFDDAVLAKMIAQSEDDVLRDVLQELEGSMRIKWFQQDKSMDDVFKILKLNEDIDNIMKNPVLSTWVYYGWKLKKDPYQFLL</sequence>
<keyword evidence="3" id="KW-1185">Reference proteome</keyword>
<evidence type="ECO:0008006" key="4">
    <source>
        <dbReference type="Google" id="ProtNLM"/>
    </source>
</evidence>
<evidence type="ECO:0000313" key="3">
    <source>
        <dbReference type="Proteomes" id="UP000602510"/>
    </source>
</evidence>
<gene>
    <name evidence="1" type="ORF">GN244_ATG04338</name>
    <name evidence="2" type="ORF">GN958_ATG04810</name>
</gene>
<dbReference type="EMBL" id="JAACNO010000657">
    <property type="protein sequence ID" value="KAF4145987.1"/>
    <property type="molecule type" value="Genomic_DNA"/>
</dbReference>